<evidence type="ECO:0000313" key="1">
    <source>
        <dbReference type="EMBL" id="AJQ26622.1"/>
    </source>
</evidence>
<name>I9DGF1_9FIRM</name>
<proteinExistence type="predicted"/>
<reference evidence="1 2" key="1">
    <citation type="journal article" date="2015" name="Genome Announc.">
        <title>Complete Genome Sequence of Pelosinus fermentans JBW45, a Member of a Remarkably Competitive Group of Negativicutes in the Firmicutes Phylum.</title>
        <authorList>
            <person name="De Leon K.B."/>
            <person name="Utturkar S.M."/>
            <person name="Camilleri L.B."/>
            <person name="Elias D.A."/>
            <person name="Arkin A.P."/>
            <person name="Fields M.W."/>
            <person name="Brown S.D."/>
            <person name="Wall J.D."/>
        </authorList>
    </citation>
    <scope>NUCLEOTIDE SEQUENCE [LARGE SCALE GENOMIC DNA]</scope>
    <source>
        <strain evidence="1 2">JBW45</strain>
    </source>
</reference>
<reference evidence="2" key="2">
    <citation type="submission" date="2015-02" db="EMBL/GenBank/DDBJ databases">
        <title>Complete Genome Sequence of Pelosinus fermentans JBW45.</title>
        <authorList>
            <person name="De Leon K.B."/>
            <person name="Utturkar S.M."/>
            <person name="Camilleri L.B."/>
            <person name="Arkin A.P."/>
            <person name="Fields M.W."/>
            <person name="Brown S.D."/>
            <person name="Wall J.D."/>
        </authorList>
    </citation>
    <scope>NUCLEOTIDE SEQUENCE [LARGE SCALE GENOMIC DNA]</scope>
    <source>
        <strain evidence="2">JBW45</strain>
    </source>
</reference>
<gene>
    <name evidence="1" type="ORF">JBW_01270</name>
</gene>
<dbReference type="HOGENOM" id="CLU_2956498_0_0_9"/>
<dbReference type="RefSeq" id="WP_007956981.1">
    <property type="nucleotide sequence ID" value="NZ_CP010978.1"/>
</dbReference>
<evidence type="ECO:0000313" key="2">
    <source>
        <dbReference type="Proteomes" id="UP000005361"/>
    </source>
</evidence>
<sequence length="59" mass="6712">MSSSHYEKLSAKISMYENLLRSESEIRQGKSLLLDAAMTDIDQYLKEHIHEQSGQQVSG</sequence>
<dbReference type="AlphaFoldDB" id="I9DGF1"/>
<dbReference type="EMBL" id="CP010978">
    <property type="protein sequence ID" value="AJQ26622.1"/>
    <property type="molecule type" value="Genomic_DNA"/>
</dbReference>
<dbReference type="Proteomes" id="UP000005361">
    <property type="component" value="Chromosome"/>
</dbReference>
<accession>I9DGF1</accession>
<protein>
    <submittedName>
        <fullName evidence="1">Uncharacterized protein</fullName>
    </submittedName>
</protein>
<dbReference type="KEGG" id="pft:JBW_01270"/>
<organism evidence="1 2">
    <name type="scientific">Pelosinus fermentans JBW45</name>
    <dbReference type="NCBI Taxonomy" id="1192197"/>
    <lineage>
        <taxon>Bacteria</taxon>
        <taxon>Bacillati</taxon>
        <taxon>Bacillota</taxon>
        <taxon>Negativicutes</taxon>
        <taxon>Selenomonadales</taxon>
        <taxon>Sporomusaceae</taxon>
        <taxon>Pelosinus</taxon>
    </lineage>
</organism>